<organism evidence="2 3">
    <name type="scientific">Ricinus communis</name>
    <name type="common">Castor bean</name>
    <dbReference type="NCBI Taxonomy" id="3988"/>
    <lineage>
        <taxon>Eukaryota</taxon>
        <taxon>Viridiplantae</taxon>
        <taxon>Streptophyta</taxon>
        <taxon>Embryophyta</taxon>
        <taxon>Tracheophyta</taxon>
        <taxon>Spermatophyta</taxon>
        <taxon>Magnoliopsida</taxon>
        <taxon>eudicotyledons</taxon>
        <taxon>Gunneridae</taxon>
        <taxon>Pentapetalae</taxon>
        <taxon>rosids</taxon>
        <taxon>fabids</taxon>
        <taxon>Malpighiales</taxon>
        <taxon>Euphorbiaceae</taxon>
        <taxon>Acalyphoideae</taxon>
        <taxon>Acalypheae</taxon>
        <taxon>Ricinus</taxon>
    </lineage>
</organism>
<feature type="region of interest" description="Disordered" evidence="1">
    <location>
        <begin position="899"/>
        <end position="925"/>
    </location>
</feature>
<sequence length="925" mass="102815">MAMLGMQADMPCHYYPGYCSTRDLNLNNVGAFPRNGHYYNGNLAPPYTDQYLAYKEKLKQIMLQHEAIFKDQILELHRVYNRQRELMDEMRRVKFYGHHLQVETLQSSQTCPGNSFDYSQKMCKVSAPPLLNPAFSPSSISRAENNQPPLNYLEGKITSAGCSTVRTEVCREESELLKSKFKKVGKKILDLELPAYEYIDSEQEESLAWEAAPLEGPSYLAKSIVDDVQKHGVELSHKIADGNVVFQDDDTTRASFSMRTKLLADLNEPIKLEEETDPESNDFLSPVSDPREIPCHDLSGEKFSDFQFQPKETIQISQTVGDPEPFSNVLHLEKNETRRECLSGNDETGKSSSGLSSFPQRTCTETLSTSSEEDEIEQAQESLTSHLSIRCNGKLERNRKPFGLESCPGQIAAACKHASGELIPLDEVMNCDSSVLSSWRKHTQELVRAPIAVQALPCFNSPVRLSRSSKFQNPQITGDKSYLDINVESEAKLQSSSPQSNFCDSDNVFASDVKGTKVCIEDSMDLILTKDIDLNCGSPGCSSDVAAQSIWLTDGEEKCEESAGGSPLRKADLASFVEANKKFELDCNSVPDSGEQLTANELVLGKKLGKKSSGFGFQVDLNSYIHEDGSLLLPSVPSILDLQAPKSPENEEGSPPRGESDENQHETPCILSEQENGDLLEDLVTIAAEAIVSISLSEPQNETENETFRQPEAAESVSLHWFAKLASSIVDDPESEFGVVLSCRNPDDQDEYLSDGIDYFEAMTLKLESKEEEYCCKANVQKEEVACPDSLPSQPRRGRTRRGRQQQKDFQSEILPSLASLSRYEVTEDLQVIGGLIEAARRSTGARTGRIGWTTGRRRRRRTSMSSSKAESSACTASRQQSRQGECRIEDWSLIGWGKKTRRRRGHRSPASKPGLILSQVGNST</sequence>
<dbReference type="eggNOG" id="ENOG502QREA">
    <property type="taxonomic scope" value="Eukaryota"/>
</dbReference>
<evidence type="ECO:0000313" key="2">
    <source>
        <dbReference type="EMBL" id="EEF47813.1"/>
    </source>
</evidence>
<dbReference type="EMBL" id="EQ973788">
    <property type="protein sequence ID" value="EEF47813.1"/>
    <property type="molecule type" value="Genomic_DNA"/>
</dbReference>
<dbReference type="Proteomes" id="UP000008311">
    <property type="component" value="Unassembled WGS sequence"/>
</dbReference>
<dbReference type="Pfam" id="PF05904">
    <property type="entry name" value="DUF863"/>
    <property type="match status" value="2"/>
</dbReference>
<feature type="region of interest" description="Disordered" evidence="1">
    <location>
        <begin position="844"/>
        <end position="886"/>
    </location>
</feature>
<feature type="region of interest" description="Disordered" evidence="1">
    <location>
        <begin position="787"/>
        <end position="810"/>
    </location>
</feature>
<name>B9RLT8_RICCO</name>
<dbReference type="InParanoid" id="B9RLT8"/>
<keyword evidence="3" id="KW-1185">Reference proteome</keyword>
<feature type="region of interest" description="Disordered" evidence="1">
    <location>
        <begin position="641"/>
        <end position="667"/>
    </location>
</feature>
<proteinExistence type="predicted"/>
<feature type="region of interest" description="Disordered" evidence="1">
    <location>
        <begin position="341"/>
        <end position="372"/>
    </location>
</feature>
<feature type="compositionally biased region" description="Basic residues" evidence="1">
    <location>
        <begin position="899"/>
        <end position="910"/>
    </location>
</feature>
<feature type="compositionally biased region" description="Low complexity" evidence="1">
    <location>
        <begin position="864"/>
        <end position="878"/>
    </location>
</feature>
<dbReference type="InterPro" id="IPR008581">
    <property type="entry name" value="DUF863_pln"/>
</dbReference>
<evidence type="ECO:0000313" key="3">
    <source>
        <dbReference type="Proteomes" id="UP000008311"/>
    </source>
</evidence>
<feature type="compositionally biased region" description="Low complexity" evidence="1">
    <location>
        <begin position="844"/>
        <end position="855"/>
    </location>
</feature>
<gene>
    <name evidence="2" type="ORF">RCOM_1470750</name>
</gene>
<reference evidence="3" key="1">
    <citation type="journal article" date="2010" name="Nat. Biotechnol.">
        <title>Draft genome sequence of the oilseed species Ricinus communis.</title>
        <authorList>
            <person name="Chan A.P."/>
            <person name="Crabtree J."/>
            <person name="Zhao Q."/>
            <person name="Lorenzi H."/>
            <person name="Orvis J."/>
            <person name="Puiu D."/>
            <person name="Melake-Berhan A."/>
            <person name="Jones K.M."/>
            <person name="Redman J."/>
            <person name="Chen G."/>
            <person name="Cahoon E.B."/>
            <person name="Gedil M."/>
            <person name="Stanke M."/>
            <person name="Haas B.J."/>
            <person name="Wortman J.R."/>
            <person name="Fraser-Liggett C.M."/>
            <person name="Ravel J."/>
            <person name="Rabinowicz P.D."/>
        </authorList>
    </citation>
    <scope>NUCLEOTIDE SEQUENCE [LARGE SCALE GENOMIC DNA]</scope>
    <source>
        <strain evidence="3">cv. Hale</strain>
    </source>
</reference>
<dbReference type="STRING" id="3988.B9RLT8"/>
<dbReference type="OrthoDB" id="630817at2759"/>
<dbReference type="PANTHER" id="PTHR33167">
    <property type="entry name" value="TRANSCRIPTION FACTOR, PUTATIVE (DUF863)-RELATED"/>
    <property type="match status" value="1"/>
</dbReference>
<dbReference type="AlphaFoldDB" id="B9RLT8"/>
<feature type="compositionally biased region" description="Polar residues" evidence="1">
    <location>
        <begin position="350"/>
        <end position="363"/>
    </location>
</feature>
<accession>B9RLT8</accession>
<evidence type="ECO:0000256" key="1">
    <source>
        <dbReference type="SAM" id="MobiDB-lite"/>
    </source>
</evidence>
<feature type="compositionally biased region" description="Basic residues" evidence="1">
    <location>
        <begin position="796"/>
        <end position="805"/>
    </location>
</feature>
<dbReference type="KEGG" id="rcu:8284482"/>
<dbReference type="PANTHER" id="PTHR33167:SF18">
    <property type="entry name" value="GB|AAF67766.1"/>
    <property type="match status" value="1"/>
</dbReference>
<protein>
    <submittedName>
        <fullName evidence="2">Uncharacterized protein</fullName>
    </submittedName>
</protein>